<gene>
    <name evidence="2" type="ORF">ALMA_0074</name>
</gene>
<sequence length="442" mass="47528">MSFRFQLNTPNFRVLSLFLELKTRASPSKSPKNRENTHKTATRNFIFYHLTFMLKLMASHITGSQVSLREANMALLFDAITKYGAMTQVELAENTGLSSSTVSILVRRLVEEGTFTTTDTIRSGRRATLVSIARKVGIGVGLYIGRSQLSICVTDFSQTTLAYHDHPLPFGHKPDSTLIQALRLIHETIENIGASVEEISAIMVAMATPIDWKHQQIGVRGILPDWDDVDVVAHFAQSFHCPVFVDNDANCAAVAESKRGAGVDYPNFLYVQAGDGVGSAMFINGALYRGSMGLAGEIGHVQVDPFGDICVCGNRGCLDTVVNEQRLVSVLSITHGSLTLDDLIRRASDGDAGCRRVVSDAAVRVGTVIAQTCISMDPGCIIIGGALCEAGDVFMEPLRQSIARLLFPDAVEPILIISSPISSTSVALGAALSALELAPTGN</sequence>
<dbReference type="InterPro" id="IPR036388">
    <property type="entry name" value="WH-like_DNA-bd_sf"/>
</dbReference>
<dbReference type="Proteomes" id="UP000243657">
    <property type="component" value="Unassembled WGS sequence"/>
</dbReference>
<evidence type="ECO:0000256" key="1">
    <source>
        <dbReference type="ARBA" id="ARBA00006479"/>
    </source>
</evidence>
<dbReference type="PANTHER" id="PTHR18964">
    <property type="entry name" value="ROK (REPRESSOR, ORF, KINASE) FAMILY"/>
    <property type="match status" value="1"/>
</dbReference>
<evidence type="ECO:0000313" key="2">
    <source>
        <dbReference type="EMBL" id="OZG54749.1"/>
    </source>
</evidence>
<dbReference type="Pfam" id="PF13412">
    <property type="entry name" value="HTH_24"/>
    <property type="match status" value="1"/>
</dbReference>
<dbReference type="InterPro" id="IPR036390">
    <property type="entry name" value="WH_DNA-bd_sf"/>
</dbReference>
<dbReference type="SUPFAM" id="SSF53067">
    <property type="entry name" value="Actin-like ATPase domain"/>
    <property type="match status" value="1"/>
</dbReference>
<dbReference type="InterPro" id="IPR043129">
    <property type="entry name" value="ATPase_NBD"/>
</dbReference>
<reference evidence="2 3" key="1">
    <citation type="journal article" date="2017" name="BMC Genomics">
        <title>Comparative genomic and phylogenomic analyses of the Bifidobacteriaceae family.</title>
        <authorList>
            <person name="Lugli G.A."/>
            <person name="Milani C."/>
            <person name="Turroni F."/>
            <person name="Duranti S."/>
            <person name="Mancabelli L."/>
            <person name="Mangifesta M."/>
            <person name="Ferrario C."/>
            <person name="Modesto M."/>
            <person name="Mattarelli P."/>
            <person name="Jiri K."/>
            <person name="van Sinderen D."/>
            <person name="Ventura M."/>
        </authorList>
    </citation>
    <scope>NUCLEOTIDE SEQUENCE [LARGE SCALE GENOMIC DNA]</scope>
    <source>
        <strain evidence="2 3">DSM 24762</strain>
    </source>
</reference>
<comment type="caution">
    <text evidence="2">The sequence shown here is derived from an EMBL/GenBank/DDBJ whole genome shotgun (WGS) entry which is preliminary data.</text>
</comment>
<dbReference type="AlphaFoldDB" id="A0A261F6H6"/>
<evidence type="ECO:0000313" key="3">
    <source>
        <dbReference type="Proteomes" id="UP000243657"/>
    </source>
</evidence>
<dbReference type="Gene3D" id="1.10.10.10">
    <property type="entry name" value="Winged helix-like DNA-binding domain superfamily/Winged helix DNA-binding domain"/>
    <property type="match status" value="1"/>
</dbReference>
<name>A0A261F6H6_9BIFI</name>
<accession>A0A261F6H6</accession>
<keyword evidence="3" id="KW-1185">Reference proteome</keyword>
<dbReference type="SUPFAM" id="SSF46785">
    <property type="entry name" value="Winged helix' DNA-binding domain"/>
    <property type="match status" value="1"/>
</dbReference>
<dbReference type="PANTHER" id="PTHR18964:SF173">
    <property type="entry name" value="GLUCOKINASE"/>
    <property type="match status" value="1"/>
</dbReference>
<dbReference type="Gene3D" id="3.30.420.40">
    <property type="match status" value="2"/>
</dbReference>
<dbReference type="EMBL" id="MWWT01000001">
    <property type="protein sequence ID" value="OZG54749.1"/>
    <property type="molecule type" value="Genomic_DNA"/>
</dbReference>
<protein>
    <submittedName>
        <fullName evidence="2">NagC family transcriptional regulator</fullName>
    </submittedName>
</protein>
<comment type="similarity">
    <text evidence="1">Belongs to the ROK (NagC/XylR) family.</text>
</comment>
<proteinExistence type="inferred from homology"/>
<organism evidence="2 3">
    <name type="scientific">Alloscardovia macacae</name>
    <dbReference type="NCBI Taxonomy" id="1160091"/>
    <lineage>
        <taxon>Bacteria</taxon>
        <taxon>Bacillati</taxon>
        <taxon>Actinomycetota</taxon>
        <taxon>Actinomycetes</taxon>
        <taxon>Bifidobacteriales</taxon>
        <taxon>Bifidobacteriaceae</taxon>
        <taxon>Alloscardovia</taxon>
    </lineage>
</organism>
<dbReference type="InterPro" id="IPR000600">
    <property type="entry name" value="ROK"/>
</dbReference>
<dbReference type="Pfam" id="PF00480">
    <property type="entry name" value="ROK"/>
    <property type="match status" value="1"/>
</dbReference>